<dbReference type="RefSeq" id="WP_379917783.1">
    <property type="nucleotide sequence ID" value="NZ_JBHUDD010000151.1"/>
</dbReference>
<reference evidence="2" key="1">
    <citation type="journal article" date="2019" name="Int. J. Syst. Evol. Microbiol.">
        <title>The Global Catalogue of Microorganisms (GCM) 10K type strain sequencing project: providing services to taxonomists for standard genome sequencing and annotation.</title>
        <authorList>
            <consortium name="The Broad Institute Genomics Platform"/>
            <consortium name="The Broad Institute Genome Sequencing Center for Infectious Disease"/>
            <person name="Wu L."/>
            <person name="Ma J."/>
        </authorList>
    </citation>
    <scope>NUCLEOTIDE SEQUENCE [LARGE SCALE GENOMIC DNA]</scope>
    <source>
        <strain evidence="2">CGMCC 1.12477</strain>
    </source>
</reference>
<keyword evidence="2" id="KW-1185">Reference proteome</keyword>
<name>A0ABW4EIK8_9RHOB</name>
<gene>
    <name evidence="1" type="ORF">ACFTOW_16670</name>
</gene>
<accession>A0ABW4EIK8</accession>
<evidence type="ECO:0000313" key="2">
    <source>
        <dbReference type="Proteomes" id="UP001597186"/>
    </source>
</evidence>
<organism evidence="1 2">
    <name type="scientific">Lacimonas salitolerans</name>
    <dbReference type="NCBI Taxonomy" id="1323750"/>
    <lineage>
        <taxon>Bacteria</taxon>
        <taxon>Pseudomonadati</taxon>
        <taxon>Pseudomonadota</taxon>
        <taxon>Alphaproteobacteria</taxon>
        <taxon>Rhodobacterales</taxon>
        <taxon>Paracoccaceae</taxon>
        <taxon>Lacimonas</taxon>
    </lineage>
</organism>
<evidence type="ECO:0000313" key="1">
    <source>
        <dbReference type="EMBL" id="MFD1511017.1"/>
    </source>
</evidence>
<protein>
    <submittedName>
        <fullName evidence="1">Uncharacterized protein</fullName>
    </submittedName>
</protein>
<comment type="caution">
    <text evidence="1">The sequence shown here is derived from an EMBL/GenBank/DDBJ whole genome shotgun (WGS) entry which is preliminary data.</text>
</comment>
<dbReference type="Proteomes" id="UP001597186">
    <property type="component" value="Unassembled WGS sequence"/>
</dbReference>
<proteinExistence type="predicted"/>
<sequence length="126" mass="14436">MKPDDEKRVAANLARIMAMLCVRNTQLETLHAGLSPITRTDDYSDVFVVDADDRRIPWSEVSRIDENEMRALMRNIVNRLYTFHLHADDPGLQAQIERWMGAASEWDAPEVDPGMMRHSGSWPPTD</sequence>
<dbReference type="EMBL" id="JBHUDD010000151">
    <property type="protein sequence ID" value="MFD1511017.1"/>
    <property type="molecule type" value="Genomic_DNA"/>
</dbReference>